<dbReference type="InterPro" id="IPR022096">
    <property type="entry name" value="SBF1/SBF2"/>
</dbReference>
<dbReference type="GO" id="GO:0005737">
    <property type="term" value="C:cytoplasm"/>
    <property type="evidence" value="ECO:0007669"/>
    <property type="project" value="TreeGrafter"/>
</dbReference>
<feature type="region of interest" description="Disordered" evidence="3">
    <location>
        <begin position="1047"/>
        <end position="1068"/>
    </location>
</feature>
<dbReference type="Pfam" id="PF00169">
    <property type="entry name" value="PH"/>
    <property type="match status" value="1"/>
</dbReference>
<dbReference type="PROSITE" id="PS50211">
    <property type="entry name" value="DENN"/>
    <property type="match status" value="1"/>
</dbReference>
<dbReference type="Proteomes" id="UP000694564">
    <property type="component" value="Chromosome 11"/>
</dbReference>
<reference evidence="7" key="2">
    <citation type="submission" date="2025-09" db="UniProtKB">
        <authorList>
            <consortium name="Ensembl"/>
        </authorList>
    </citation>
    <scope>IDENTIFICATION</scope>
</reference>
<dbReference type="FunFam" id="2.30.29.30:FF:000093">
    <property type="entry name" value="SET binding factor 2"/>
    <property type="match status" value="1"/>
</dbReference>
<dbReference type="InterPro" id="IPR004182">
    <property type="entry name" value="GRAM"/>
</dbReference>
<dbReference type="Pfam" id="PF12335">
    <property type="entry name" value="SBF2"/>
    <property type="match status" value="1"/>
</dbReference>
<dbReference type="InterPro" id="IPR030564">
    <property type="entry name" value="Myotubularin"/>
</dbReference>
<feature type="compositionally biased region" description="Acidic residues" evidence="3">
    <location>
        <begin position="1047"/>
        <end position="1059"/>
    </location>
</feature>
<evidence type="ECO:0000259" key="5">
    <source>
        <dbReference type="PROSITE" id="PS50211"/>
    </source>
</evidence>
<dbReference type="InterPro" id="IPR001194">
    <property type="entry name" value="cDENN_dom"/>
</dbReference>
<dbReference type="GO" id="GO:0005085">
    <property type="term" value="F:guanyl-nucleotide exchange factor activity"/>
    <property type="evidence" value="ECO:0007669"/>
    <property type="project" value="UniProtKB-KW"/>
</dbReference>
<dbReference type="Pfam" id="PF02893">
    <property type="entry name" value="GRAM"/>
    <property type="match status" value="1"/>
</dbReference>
<organism evidence="7 8">
    <name type="scientific">Sciurus vulgaris</name>
    <name type="common">Eurasian red squirrel</name>
    <dbReference type="NCBI Taxonomy" id="55149"/>
    <lineage>
        <taxon>Eukaryota</taxon>
        <taxon>Metazoa</taxon>
        <taxon>Chordata</taxon>
        <taxon>Craniata</taxon>
        <taxon>Vertebrata</taxon>
        <taxon>Euteleostomi</taxon>
        <taxon>Mammalia</taxon>
        <taxon>Eutheria</taxon>
        <taxon>Euarchontoglires</taxon>
        <taxon>Glires</taxon>
        <taxon>Rodentia</taxon>
        <taxon>Sciuromorpha</taxon>
        <taxon>Sciuridae</taxon>
        <taxon>Sciurinae</taxon>
        <taxon>Sciurini</taxon>
        <taxon>Sciurus</taxon>
    </lineage>
</organism>
<keyword evidence="8" id="KW-1185">Reference proteome</keyword>
<dbReference type="FunFam" id="3.40.50.11500:FF:000006">
    <property type="entry name" value="SET binding factor 2"/>
    <property type="match status" value="1"/>
</dbReference>
<dbReference type="Pfam" id="PF03456">
    <property type="entry name" value="uDENN"/>
    <property type="match status" value="1"/>
</dbReference>
<dbReference type="InterPro" id="IPR001849">
    <property type="entry name" value="PH_domain"/>
</dbReference>
<protein>
    <submittedName>
        <fullName evidence="7">SET binding factor 2</fullName>
    </submittedName>
</protein>
<evidence type="ECO:0000256" key="3">
    <source>
        <dbReference type="SAM" id="MobiDB-lite"/>
    </source>
</evidence>
<evidence type="ECO:0000256" key="1">
    <source>
        <dbReference type="ARBA" id="ARBA00007471"/>
    </source>
</evidence>
<dbReference type="PANTHER" id="PTHR10807:SF4">
    <property type="entry name" value="MYOTUBULARIN-RELATED PROTEIN 13"/>
    <property type="match status" value="1"/>
</dbReference>
<dbReference type="SMART" id="SM00568">
    <property type="entry name" value="GRAM"/>
    <property type="match status" value="1"/>
</dbReference>
<dbReference type="InterPro" id="IPR005112">
    <property type="entry name" value="dDENN_dom"/>
</dbReference>
<evidence type="ECO:0000256" key="2">
    <source>
        <dbReference type="ARBA" id="ARBA00022658"/>
    </source>
</evidence>
<name>A0A8D2D595_SCIVU</name>
<dbReference type="PROSITE" id="PS51339">
    <property type="entry name" value="PPASE_MYOTUBULARIN"/>
    <property type="match status" value="1"/>
</dbReference>
<gene>
    <name evidence="7" type="primary">SBF2</name>
</gene>
<dbReference type="CDD" id="cd13339">
    <property type="entry name" value="PH-GRAM_MTMR13"/>
    <property type="match status" value="1"/>
</dbReference>
<dbReference type="InterPro" id="IPR005113">
    <property type="entry name" value="uDENN_dom"/>
</dbReference>
<keyword evidence="2" id="KW-0344">Guanine-nucleotide releasing factor</keyword>
<dbReference type="SMART" id="SM00801">
    <property type="entry name" value="dDENN"/>
    <property type="match status" value="1"/>
</dbReference>
<reference evidence="7" key="1">
    <citation type="submission" date="2025-08" db="UniProtKB">
        <authorList>
            <consortium name="Ensembl"/>
        </authorList>
    </citation>
    <scope>IDENTIFICATION</scope>
</reference>
<dbReference type="PROSITE" id="PS50003">
    <property type="entry name" value="PH_DOMAIN"/>
    <property type="match status" value="1"/>
</dbReference>
<dbReference type="Gene3D" id="2.30.29.30">
    <property type="entry name" value="Pleckstrin-homology domain (PH domain)/Phosphotyrosine-binding domain (PTB)"/>
    <property type="match status" value="2"/>
</dbReference>
<proteinExistence type="inferred from homology"/>
<dbReference type="InterPro" id="IPR029021">
    <property type="entry name" value="Prot-tyrosine_phosphatase-like"/>
</dbReference>
<dbReference type="Pfam" id="PF02141">
    <property type="entry name" value="DENN"/>
    <property type="match status" value="1"/>
</dbReference>
<dbReference type="GO" id="GO:0016020">
    <property type="term" value="C:membrane"/>
    <property type="evidence" value="ECO:0007669"/>
    <property type="project" value="TreeGrafter"/>
</dbReference>
<dbReference type="InterPro" id="IPR037516">
    <property type="entry name" value="Tripartite_DENN"/>
</dbReference>
<feature type="domain" description="PH" evidence="4">
    <location>
        <begin position="1639"/>
        <end position="1743"/>
    </location>
</feature>
<dbReference type="SMART" id="SM00800">
    <property type="entry name" value="uDENN"/>
    <property type="match status" value="1"/>
</dbReference>
<evidence type="ECO:0000259" key="6">
    <source>
        <dbReference type="PROSITE" id="PS51339"/>
    </source>
</evidence>
<dbReference type="InterPro" id="IPR043153">
    <property type="entry name" value="DENN_C"/>
</dbReference>
<dbReference type="Gene3D" id="3.40.50.11500">
    <property type="match status" value="1"/>
</dbReference>
<dbReference type="CDD" id="cd01235">
    <property type="entry name" value="PH_Sbf1_hMTMR5"/>
    <property type="match status" value="1"/>
</dbReference>
<dbReference type="InterPro" id="IPR011993">
    <property type="entry name" value="PH-like_dom_sf"/>
</dbReference>
<dbReference type="GeneTree" id="ENSGT00940000155385"/>
<dbReference type="SUPFAM" id="SSF52799">
    <property type="entry name" value="(Phosphotyrosine protein) phosphatases II"/>
    <property type="match status" value="1"/>
</dbReference>
<comment type="similarity">
    <text evidence="1">Belongs to the protein-tyrosine phosphatase family. Non-receptor class myotubularin subfamily.</text>
</comment>
<dbReference type="SUPFAM" id="SSF50729">
    <property type="entry name" value="PH domain-like"/>
    <property type="match status" value="2"/>
</dbReference>
<dbReference type="Ensembl" id="ENSSVLT00005021927.1">
    <property type="protein sequence ID" value="ENSSVLP00005019662.1"/>
    <property type="gene ID" value="ENSSVLG00005014383.1"/>
</dbReference>
<evidence type="ECO:0000313" key="7">
    <source>
        <dbReference type="Ensembl" id="ENSSVLP00005019662.1"/>
    </source>
</evidence>
<dbReference type="OrthoDB" id="74314at2759"/>
<feature type="domain" description="Myotubularin phosphatase" evidence="6">
    <location>
        <begin position="1075"/>
        <end position="1496"/>
    </location>
</feature>
<evidence type="ECO:0000259" key="4">
    <source>
        <dbReference type="PROSITE" id="PS50003"/>
    </source>
</evidence>
<dbReference type="SMART" id="SM00799">
    <property type="entry name" value="DENN"/>
    <property type="match status" value="1"/>
</dbReference>
<evidence type="ECO:0000313" key="8">
    <source>
        <dbReference type="Proteomes" id="UP000694564"/>
    </source>
</evidence>
<dbReference type="PANTHER" id="PTHR10807">
    <property type="entry name" value="MYOTUBULARIN-RELATED"/>
    <property type="match status" value="1"/>
</dbReference>
<dbReference type="SMART" id="SM00233">
    <property type="entry name" value="PH"/>
    <property type="match status" value="1"/>
</dbReference>
<feature type="domain" description="UDENN" evidence="5">
    <location>
        <begin position="7"/>
        <end position="400"/>
    </location>
</feature>
<sequence>MARLADYFIVVGYDHEKPGSGEGLGKIIQRFPQKDWDDTPFPQGIELFCQPGGWQLSRERKQPTFFVVVLTDIDSDRHYCSCLTFYEAEINLQNFLHDVTTCVFPLQACLGLIYTVYVDSLNVSLESLIANLCACLVPAAGGSQKLFSLGAGDRQLIQTPLHESLPVTGTSVALLFQQLGIQNVLSLFCAVLTENKVLFHSASFQRLSDACRALESLMFPLKYSYPYIPILPAQLLEVLSSPTPFIIGVHSIFKTDIHELLDVIIADLDGGTIKIPECIHLSSLPEPLLHQTQAALSLILHPDLEVADHAFPPPRTALSHSKMLDKEVRAVFLRLFAQLFQGYRSCLQLIRIHAEPVIHFHKTAFLGQRGLVENDFLTKVLNGMAFAGFVSERGPPYRSCDLFDELVAFEVERIKLEENNPLKMIKHVRELAEQLFKNENPNPHMAFQKVPRPTEGSHLRVHILPFPKINEARVQELIQENLAKNQNAPPATRMEEEMCWLPAGPHVVSIMDKVTTVFNSAQRLEVVRNCISFIFENKTLETEKVIKCHFPKPLPAALRPYRKSCKTCLTEELGLHFDYIIRMMNCTLQDCSSLEEYNIAAALLPLTSAFYRKLAPGVSQFAYTCVQDHPIWTNQQFWETTFYNAVQEQVRSLYLSVLGLIPSTTKERKELPDDQYQEKTAMDLAAEQLRLWPTLSKSTQQELVQHEESTVFSQAIHFANLMVNLLVPLDTSKNKLLRASAPGDWESGSNSIVTNSIAGSVAESYDTESGFEDSENNDIANSVVRFITRFIDKVCTESGVTQDHIKSLHCMIPGIVAMHIETLEAVHRESRRLPPIQKPKILRPALLPGEEIVCEGLRVLLDPDGREEATGGLLGGPQLLPAEGALFLTTYRILFRGTPHDQLVGEQTVVRSFPIASITKEKKITMQNQLQQNMQEGLQITSASFQLIKVAFDEEVSPEVVEIFKKQLMKFRYPQSIFSTFAFAAGQTTPQIILPKQKEKNTSFRTFSKTIVKGAKRAGKMTIGRQYLLKRRTGTIVEERVNRPGWNEEDDVSVSDDSELPTSTLKASEKSTMEQLVEKACFRDYQRLGLGTISGSSSRSKPEYFRITASNRMYSLCRSYPGLLVIPQTVQDSSLPRVARCYRHNRLPVVCWKNSRSGTLLLRSGGFHGKGVVGLFKSQNSPQAGVWASLRSSTRLISSPTSFVDVGARLAGKDHSASFSNSTYLQNQLLKRQAALYIFGEKSQLRVEFALNCEFVPVEFHEIRQVKASFKKLMRACIPSTIPTDSEVTFLKALGDSEWFPQLHRIMQLAVVVSEVLENGSSVLVCLEEGWDITAQVTSLVQLLSDPFYRTLEGFRMLVEKEWLSFGHKFSQRSSLTLSSQGSGFAPVFLQFLDCVHQVHNQYPTEFEFNLYYLKFLAFHYVSNRFKTFLLDSDYERLEHGMYLYHAKKGICIWECIDRMHKRSPIFFNYLYSPVEIEALKPSVNISSLKKWDYYTEETLSTGPSYDWMMLTPKHFPSEESDLTGGAGPQSQRRTVWPCYDDVSIAQPDALTRLFSVSQWREPGKAKAHLFLCFQPQRYPSGSPGIVSTNLPSYQKRPVLHLPDSSMGEEQNSSISPSNGVERRAATLYSQYTSKNDENRSFEGTLYKRGALLKGWKPRWFVLDVTKHQLRYYDSGEDTSCKGHIDLAEVEMVIPAGPSMGAPKHTSDKAFFDLKTSKRVYNFCAQDGQSAQQWMDRIQSCISDA</sequence>
<dbReference type="Pfam" id="PF06602">
    <property type="entry name" value="Myotub-related"/>
    <property type="match status" value="1"/>
</dbReference>
<accession>A0A8D2D595</accession>
<dbReference type="InterPro" id="IPR010569">
    <property type="entry name" value="Myotubularin-like_Pase_dom"/>
</dbReference>
<dbReference type="InterPro" id="IPR037823">
    <property type="entry name" value="MTMR13_PH-GRAM"/>
</dbReference>